<evidence type="ECO:0000313" key="2">
    <source>
        <dbReference type="Proteomes" id="UP000294555"/>
    </source>
</evidence>
<dbReference type="EMBL" id="SJOI01000001">
    <property type="protein sequence ID" value="TCL06855.1"/>
    <property type="molecule type" value="Genomic_DNA"/>
</dbReference>
<sequence>MPQTVDASAITQIRDLVLAGNLPELLEKADCPVAAVPEGIRIQSLESLKDGRYRFRGKLKTASIPDFVRYCKEYATSPGVRCFIDADEMSAATVFNLGTLEAPGHADNIALLKLKKTAPFAALLDIDGRKKTQKELAEWLEDWNEYLLAFSADGEVLDITKAVAGVRQITIESVTSQDHEEQDFSGKRSLMQSVEAKSKVVMPAAFEFQCTPFEGLPIRRIKLRYSILTGGDIPVLVLRIVQLEAVMEQIAGEFRDLLVAQFNGTGVETFIGDFSAQ</sequence>
<organism evidence="1 2">
    <name type="scientific">Sodalis ligni</name>
    <dbReference type="NCBI Taxonomy" id="2697027"/>
    <lineage>
        <taxon>Bacteria</taxon>
        <taxon>Pseudomonadati</taxon>
        <taxon>Pseudomonadota</taxon>
        <taxon>Gammaproteobacteria</taxon>
        <taxon>Enterobacterales</taxon>
        <taxon>Bruguierivoracaceae</taxon>
        <taxon>Sodalis</taxon>
    </lineage>
</organism>
<dbReference type="OrthoDB" id="5731347at2"/>
<dbReference type="InterPro" id="IPR019276">
    <property type="entry name" value="DUF2303"/>
</dbReference>
<comment type="caution">
    <text evidence="1">The sequence shown here is derived from an EMBL/GenBank/DDBJ whole genome shotgun (WGS) entry which is preliminary data.</text>
</comment>
<evidence type="ECO:0000313" key="1">
    <source>
        <dbReference type="EMBL" id="TCL06855.1"/>
    </source>
</evidence>
<protein>
    <submittedName>
        <fullName evidence="1">Uncharacterized protein YfdQ (DUF2303 family)</fullName>
    </submittedName>
</protein>
<dbReference type="RefSeq" id="WP_132926593.1">
    <property type="nucleotide sequence ID" value="NZ_SJOI01000001.1"/>
</dbReference>
<reference evidence="1 2" key="1">
    <citation type="submission" date="2019-02" db="EMBL/GenBank/DDBJ databases">
        <title>Investigation of anaerobic lignin degradation for improved lignocellulosic biofuels.</title>
        <authorList>
            <person name="Deangelis K."/>
        </authorList>
    </citation>
    <scope>NUCLEOTIDE SEQUENCE [LARGE SCALE GENOMIC DNA]</scope>
    <source>
        <strain evidence="1 2">159R</strain>
    </source>
</reference>
<gene>
    <name evidence="1" type="ORF">EZJ58_5152</name>
</gene>
<name>A0A4R1NGN4_9GAMM</name>
<proteinExistence type="predicted"/>
<accession>A0A4R1NGN4</accession>
<dbReference type="Pfam" id="PF10065">
    <property type="entry name" value="DUF2303"/>
    <property type="match status" value="1"/>
</dbReference>
<dbReference type="Proteomes" id="UP000294555">
    <property type="component" value="Unassembled WGS sequence"/>
</dbReference>
<keyword evidence="2" id="KW-1185">Reference proteome</keyword>
<dbReference type="AlphaFoldDB" id="A0A4R1NGN4"/>